<dbReference type="GeneID" id="5882184"/>
<keyword evidence="7" id="KW-1185">Reference proteome</keyword>
<dbReference type="OrthoDB" id="10256333at2759"/>
<feature type="transmembrane region" description="Helical" evidence="5">
    <location>
        <begin position="105"/>
        <end position="124"/>
    </location>
</feature>
<evidence type="ECO:0000256" key="4">
    <source>
        <dbReference type="ARBA" id="ARBA00023136"/>
    </source>
</evidence>
<sequence>MGITIGIAFVLSFCIVGTLYFIFPKLIKHWLFWYVFSMIIFVFSVGGLVYNVMHQPPTFGVDRKHNINYFSPDARGQFYMEGYIGSFLCLSIFYNFRGSLVNEKLGLYTYETDASVGVGLILFFELGRKSVVALAVTFAFLVLVLSLFNNAIHTKISWVNISFNILEAYVNAFRDLLSFFNH</sequence>
<keyword evidence="4 5" id="KW-0472">Membrane</keyword>
<accession>B0EFX7</accession>
<proteinExistence type="predicted"/>
<name>B0EFX7_ENTDS</name>
<evidence type="ECO:0000256" key="1">
    <source>
        <dbReference type="ARBA" id="ARBA00004141"/>
    </source>
</evidence>
<dbReference type="AlphaFoldDB" id="B0EFX7"/>
<evidence type="ECO:0000256" key="5">
    <source>
        <dbReference type="SAM" id="Phobius"/>
    </source>
</evidence>
<dbReference type="KEGG" id="edi:EDI_059920"/>
<dbReference type="eggNOG" id="ENOG502RHKZ">
    <property type="taxonomic scope" value="Eukaryota"/>
</dbReference>
<dbReference type="InterPro" id="IPR021149">
    <property type="entry name" value="OligosaccharylTrfase_OST3/OST6"/>
</dbReference>
<dbReference type="RefSeq" id="XP_001737162.1">
    <property type="nucleotide sequence ID" value="XM_001737110.1"/>
</dbReference>
<gene>
    <name evidence="6" type="ORF">EDI_059920</name>
</gene>
<evidence type="ECO:0000256" key="3">
    <source>
        <dbReference type="ARBA" id="ARBA00022989"/>
    </source>
</evidence>
<feature type="transmembrane region" description="Helical" evidence="5">
    <location>
        <begin position="78"/>
        <end position="96"/>
    </location>
</feature>
<dbReference type="OMA" id="FWYVFSM"/>
<comment type="subcellular location">
    <subcellularLocation>
        <location evidence="1">Membrane</location>
        <topology evidence="1">Multi-pass membrane protein</topology>
    </subcellularLocation>
</comment>
<feature type="transmembrane region" description="Helical" evidence="5">
    <location>
        <begin position="6"/>
        <end position="23"/>
    </location>
</feature>
<organism evidence="7">
    <name type="scientific">Entamoeba dispar (strain ATCC PRA-260 / SAW760)</name>
    <dbReference type="NCBI Taxonomy" id="370354"/>
    <lineage>
        <taxon>Eukaryota</taxon>
        <taxon>Amoebozoa</taxon>
        <taxon>Evosea</taxon>
        <taxon>Archamoebae</taxon>
        <taxon>Mastigamoebida</taxon>
        <taxon>Entamoebidae</taxon>
        <taxon>Entamoeba</taxon>
    </lineage>
</organism>
<reference evidence="7" key="1">
    <citation type="submission" date="2007-12" db="EMBL/GenBank/DDBJ databases">
        <title>Annotation of Entamoeba dispar SAW760.</title>
        <authorList>
            <person name="Lorenzi H."/>
            <person name="Inman J."/>
            <person name="Schobel S."/>
            <person name="Amedeo P."/>
            <person name="Caler E."/>
        </authorList>
    </citation>
    <scope>NUCLEOTIDE SEQUENCE [LARGE SCALE GENOMIC DNA]</scope>
    <source>
        <strain evidence="7">ATCC PRA-260 / SAW760</strain>
    </source>
</reference>
<protein>
    <submittedName>
        <fullName evidence="6">Uncharacterized protein</fullName>
    </submittedName>
</protein>
<dbReference type="GO" id="GO:0016020">
    <property type="term" value="C:membrane"/>
    <property type="evidence" value="ECO:0007669"/>
    <property type="project" value="UniProtKB-SubCell"/>
</dbReference>
<evidence type="ECO:0000256" key="2">
    <source>
        <dbReference type="ARBA" id="ARBA00022692"/>
    </source>
</evidence>
<dbReference type="Proteomes" id="UP000008076">
    <property type="component" value="Unassembled WGS sequence"/>
</dbReference>
<keyword evidence="3 5" id="KW-1133">Transmembrane helix</keyword>
<keyword evidence="2 5" id="KW-0812">Transmembrane</keyword>
<evidence type="ECO:0000313" key="6">
    <source>
        <dbReference type="EMBL" id="EDR26583.1"/>
    </source>
</evidence>
<dbReference type="Pfam" id="PF04756">
    <property type="entry name" value="OST3_OST6"/>
    <property type="match status" value="1"/>
</dbReference>
<evidence type="ECO:0000313" key="7">
    <source>
        <dbReference type="Proteomes" id="UP000008076"/>
    </source>
</evidence>
<dbReference type="EMBL" id="DS549128">
    <property type="protein sequence ID" value="EDR26583.1"/>
    <property type="molecule type" value="Genomic_DNA"/>
</dbReference>
<dbReference type="VEuPathDB" id="AmoebaDB:EDI_059920"/>
<feature type="transmembrane region" description="Helical" evidence="5">
    <location>
        <begin position="130"/>
        <end position="148"/>
    </location>
</feature>
<feature type="transmembrane region" description="Helical" evidence="5">
    <location>
        <begin position="30"/>
        <end position="53"/>
    </location>
</feature>